<keyword evidence="1" id="KW-0812">Transmembrane</keyword>
<feature type="transmembrane region" description="Helical" evidence="1">
    <location>
        <begin position="178"/>
        <end position="200"/>
    </location>
</feature>
<dbReference type="Proteomes" id="UP001308005">
    <property type="component" value="Unassembled WGS sequence"/>
</dbReference>
<proteinExistence type="predicted"/>
<keyword evidence="1" id="KW-1133">Transmembrane helix</keyword>
<accession>A0ABU6CYT1</accession>
<sequence>MAQQLIYKKTKSHSDGDDDWIPDSAQGTDKHKFTIPADTKYVRYAISASENLGGYEVKSSPKRGATGDQNVNVKWWFLPFGNIKYTLRVYTGNVEIIPIEVGSNNWIGQALDAIKQGDNFKLILGGHDARNLFSTIKRLANDRFIPLADASTVEADDMPGAESSPAAPIEPMVEPITITIAIVLAIISIAAFATIAAIFIEAIHNGYNANAKHKAGATPLSDELEISVVKA</sequence>
<reference evidence="2 3" key="2">
    <citation type="submission" date="2024-01" db="EMBL/GenBank/DDBJ databases">
        <authorList>
            <person name="Xie X."/>
        </authorList>
    </citation>
    <scope>NUCLEOTIDE SEQUENCE [LARGE SCALE GENOMIC DNA]</scope>
    <source>
        <strain evidence="2">SCUT-1</strain>
    </source>
</reference>
<organism evidence="2 3">
    <name type="scientific">Candidatus Thiothrix phosphatis</name>
    <dbReference type="NCBI Taxonomy" id="3112415"/>
    <lineage>
        <taxon>Bacteria</taxon>
        <taxon>Pseudomonadati</taxon>
        <taxon>Pseudomonadota</taxon>
        <taxon>Gammaproteobacteria</taxon>
        <taxon>Thiotrichales</taxon>
        <taxon>Thiotrichaceae</taxon>
        <taxon>Thiothrix</taxon>
    </lineage>
</organism>
<reference evidence="3" key="1">
    <citation type="submission" date="2023-07" db="EMBL/GenBank/DDBJ databases">
        <title>The carbon used by Thiothrix.</title>
        <authorList>
            <person name="Chen L."/>
        </authorList>
    </citation>
    <scope>NUCLEOTIDE SEQUENCE [LARGE SCALE GENOMIC DNA]</scope>
</reference>
<comment type="caution">
    <text evidence="2">The sequence shown here is derived from an EMBL/GenBank/DDBJ whole genome shotgun (WGS) entry which is preliminary data.</text>
</comment>
<evidence type="ECO:0000256" key="1">
    <source>
        <dbReference type="SAM" id="Phobius"/>
    </source>
</evidence>
<keyword evidence="3" id="KW-1185">Reference proteome</keyword>
<protein>
    <submittedName>
        <fullName evidence="2">Uncharacterized protein</fullName>
    </submittedName>
</protein>
<name>A0ABU6CYT1_9GAMM</name>
<evidence type="ECO:0000313" key="2">
    <source>
        <dbReference type="EMBL" id="MEB4591935.1"/>
    </source>
</evidence>
<gene>
    <name evidence="2" type="ORF">VSS37_13160</name>
</gene>
<keyword evidence="1" id="KW-0472">Membrane</keyword>
<dbReference type="EMBL" id="JAYMYJ010000115">
    <property type="protein sequence ID" value="MEB4591935.1"/>
    <property type="molecule type" value="Genomic_DNA"/>
</dbReference>
<evidence type="ECO:0000313" key="3">
    <source>
        <dbReference type="Proteomes" id="UP001308005"/>
    </source>
</evidence>
<dbReference type="RefSeq" id="WP_324695914.1">
    <property type="nucleotide sequence ID" value="NZ_JAYMYJ010000115.1"/>
</dbReference>